<keyword evidence="2" id="KW-0472">Membrane</keyword>
<feature type="region of interest" description="Disordered" evidence="1">
    <location>
        <begin position="458"/>
        <end position="500"/>
    </location>
</feature>
<accession>A0A9P1FNX4</accession>
<dbReference type="InterPro" id="IPR043128">
    <property type="entry name" value="Rev_trsase/Diguanyl_cyclase"/>
</dbReference>
<evidence type="ECO:0000256" key="1">
    <source>
        <dbReference type="SAM" id="MobiDB-lite"/>
    </source>
</evidence>
<dbReference type="InterPro" id="IPR000477">
    <property type="entry name" value="RT_dom"/>
</dbReference>
<keyword evidence="2" id="KW-0812">Transmembrane</keyword>
<dbReference type="Gene3D" id="3.10.10.10">
    <property type="entry name" value="HIV Type 1 Reverse Transcriptase, subunit A, domain 1"/>
    <property type="match status" value="1"/>
</dbReference>
<feature type="transmembrane region" description="Helical" evidence="2">
    <location>
        <begin position="48"/>
        <end position="70"/>
    </location>
</feature>
<dbReference type="InterPro" id="IPR043502">
    <property type="entry name" value="DNA/RNA_pol_sf"/>
</dbReference>
<feature type="region of interest" description="Disordered" evidence="1">
    <location>
        <begin position="542"/>
        <end position="612"/>
    </location>
</feature>
<dbReference type="PANTHER" id="PTHR33050">
    <property type="entry name" value="REVERSE TRANSCRIPTASE DOMAIN-CONTAINING PROTEIN"/>
    <property type="match status" value="1"/>
</dbReference>
<keyword evidence="6" id="KW-1185">Reference proteome</keyword>
<sequence>MWGSLDEDSPCRAILAQGCQLLQIAPQGGMSQGVVVWTCENTEEETSLLTVLAIVWAITFLVGSLCGVWFERSRSSKTPARSAAFASWERVTVRALRFLAKRRRVSVAFSNYRNHNLRGVNPVPARQRARRRVATPSRILHEGFALPHHGPNGSRAAGDNNAPGSPPMGGALGDPQRVREIALIPRQLWDTTMAALQVEEPGAADGDPPVHRDLSPVEVAKLESLRRVCNLRVGQPADDRGAVLPVAPAAPGPLLPPAGGGPAGQAGPRRIKLSAVLDPTLDADIVPLTEGEVTRMYDAYRFKFGDFPTDDANVSRDQLAAQTYLAYHLNPTTGDWIRKEQPGPDSFHSWYKAWKCYRTALLLTEACEAERLDAYSEMIRSFVQQYGEEMWSFVSRADSRMRSEQLDRIRRRLRADPMYGYQEGTPWSACFAAAVRESEFWQRELATPLLMFVARNKREPASESKPDERPTNEGVPKRQKVRANRRYTGEDRSKKNQEGLYSVNRKGIEICHLYNQGKCGSEKAQGKCRNQRSHQCNKCLGPHQGLNSAGGPSSKRPLEKPPRGEAGTESAGAEPAPAKRPKTTAYREPSVPKGGSDGPTASSAWKPPRPKNQVEVKSHITVEYGCWSCKGEDINVGKPIALILFSGRSRPGDLHNQLVNLGWMVCSVDMAAPIKTNLLDDGIWEKILADIRLGMYEAVWVATPCGSFSPLRENQPGPRPLRTVEKIQGKPKEELTQGEQRQLREANVLVSRSATAGITQVEADRIYSVWKIQTMGQTGRMKSVHFDQCRTGLETTKPTKIILHKAELEQLDGLRCNHPKRTFEKPDGSKYEASHQSAVQRWVVGPDGKRERASRSQGEYTAELSEAIAKAFHRAWQAGELNEEDPLGPALKEGPIKEREMENLHALGGMRNPHLSAQRWPQSGAPGQMVRLLFRKAQELWPNLRDTARAILSGERPPELPAQIVSLVRSTTITLLGGDKESCRRRTAKATTPISSEVMAAWGKATSDPDAATLASWLDHGAPLGFNCPIETRGVFPKVGPPVDAPDDLQVETELREWQNYKSAEEEREDLDKLISEYVEKGWCRLLPSIEAAEVELGEKVTLNKLGVVVKFTESGTKKSRVVWDLRRSGANAKCHQAERIVLPRLTDLAAAATRAYRSGKEPWLVALDVRDAFLNIPAGKDKAFTVAAKPGADGLNQVIVCDTLVFGAKSSPTIWGRFASLLGRSWASIEPAVRAQIYVDDPAMVIEGCKGEAISALTNILLWAGVLGFPLKLSKAEGGKAIRWIGAIIKLHDDSKEVEVASKPIVSRKALASLAGGLSFVAGLVPHLRPFLDSFWAALSSPSRGGITNDGASAHSGRLIHVRRIEKALQWVAALLGEREVPLVRIFKVAHPEVTAEITTDASPWGLGGVLRLNGNIAGAFAEQLSTEVLNKFNAVKGDPKHTTLWEGLALLVAFRLWLPGLGFGAVVRVKSDSLSSLLMLSKGKAKSLELNCIAREIALDQALQLYRLTFLVHIPGVTNLEADFLSRMFSPKPPVKPRQLERVSLTPVTIGKGFWKVKRLTQPARKNLAAGAGGRTYRRFPLGQGWSSQSAADGEVQAFLTGGRTVCPAHSPPAKRAGVLHEGFAIAPASQHAPGEPPIPAPALSEPGRAGEPRGYGRGSAAMALAAIGDPTACIARIWDDASASSSRGPFQSRKQLWESLARKAGTQDPFCLTPNIIFTVMGALKTAGYRSADQYYI</sequence>
<organism evidence="4">
    <name type="scientific">Cladocopium goreaui</name>
    <dbReference type="NCBI Taxonomy" id="2562237"/>
    <lineage>
        <taxon>Eukaryota</taxon>
        <taxon>Sar</taxon>
        <taxon>Alveolata</taxon>
        <taxon>Dinophyceae</taxon>
        <taxon>Suessiales</taxon>
        <taxon>Symbiodiniaceae</taxon>
        <taxon>Cladocopium</taxon>
    </lineage>
</organism>
<dbReference type="Pfam" id="PF00078">
    <property type="entry name" value="RVT_1"/>
    <property type="match status" value="1"/>
</dbReference>
<dbReference type="Proteomes" id="UP001152797">
    <property type="component" value="Unassembled WGS sequence"/>
</dbReference>
<evidence type="ECO:0000313" key="6">
    <source>
        <dbReference type="Proteomes" id="UP001152797"/>
    </source>
</evidence>
<name>A0A9P1FNX4_9DINO</name>
<dbReference type="EMBL" id="CAMXCT030000873">
    <property type="protein sequence ID" value="CAL4771556.1"/>
    <property type="molecule type" value="Genomic_DNA"/>
</dbReference>
<keyword evidence="2" id="KW-1133">Transmembrane helix</keyword>
<feature type="region of interest" description="Disordered" evidence="1">
    <location>
        <begin position="1632"/>
        <end position="1658"/>
    </location>
</feature>
<evidence type="ECO:0000256" key="2">
    <source>
        <dbReference type="SAM" id="Phobius"/>
    </source>
</evidence>
<dbReference type="Gene3D" id="3.30.70.270">
    <property type="match status" value="1"/>
</dbReference>
<dbReference type="EMBL" id="CAMXCT010000873">
    <property type="protein sequence ID" value="CAI3984244.1"/>
    <property type="molecule type" value="Genomic_DNA"/>
</dbReference>
<evidence type="ECO:0000313" key="5">
    <source>
        <dbReference type="EMBL" id="CAL4771556.1"/>
    </source>
</evidence>
<dbReference type="GO" id="GO:0003964">
    <property type="term" value="F:RNA-directed DNA polymerase activity"/>
    <property type="evidence" value="ECO:0007669"/>
    <property type="project" value="UniProtKB-KW"/>
</dbReference>
<keyword evidence="5" id="KW-0808">Transferase</keyword>
<feature type="compositionally biased region" description="Basic and acidic residues" evidence="1">
    <location>
        <begin position="487"/>
        <end position="497"/>
    </location>
</feature>
<evidence type="ECO:0000259" key="3">
    <source>
        <dbReference type="Pfam" id="PF00078"/>
    </source>
</evidence>
<protein>
    <submittedName>
        <fullName evidence="5">Reverse transcriptase domain-containing protein</fullName>
    </submittedName>
</protein>
<feature type="domain" description="Reverse transcriptase" evidence="3">
    <location>
        <begin position="1153"/>
        <end position="1289"/>
    </location>
</feature>
<dbReference type="SUPFAM" id="SSF56672">
    <property type="entry name" value="DNA/RNA polymerases"/>
    <property type="match status" value="1"/>
</dbReference>
<feature type="compositionally biased region" description="Basic and acidic residues" evidence="1">
    <location>
        <begin position="458"/>
        <end position="471"/>
    </location>
</feature>
<feature type="region of interest" description="Disordered" evidence="1">
    <location>
        <begin position="142"/>
        <end position="174"/>
    </location>
</feature>
<dbReference type="EMBL" id="CAMXCT020000873">
    <property type="protein sequence ID" value="CAL1137619.1"/>
    <property type="molecule type" value="Genomic_DNA"/>
</dbReference>
<keyword evidence="5" id="KW-0548">Nucleotidyltransferase</keyword>
<evidence type="ECO:0000313" key="4">
    <source>
        <dbReference type="EMBL" id="CAI3984244.1"/>
    </source>
</evidence>
<reference evidence="5 6" key="2">
    <citation type="submission" date="2024-05" db="EMBL/GenBank/DDBJ databases">
        <authorList>
            <person name="Chen Y."/>
            <person name="Shah S."/>
            <person name="Dougan E. K."/>
            <person name="Thang M."/>
            <person name="Chan C."/>
        </authorList>
    </citation>
    <scope>NUCLEOTIDE SEQUENCE [LARGE SCALE GENOMIC DNA]</scope>
</reference>
<dbReference type="PANTHER" id="PTHR33050:SF7">
    <property type="entry name" value="RIBONUCLEASE H"/>
    <property type="match status" value="1"/>
</dbReference>
<dbReference type="OrthoDB" id="6019648at2759"/>
<dbReference type="InterPro" id="IPR052055">
    <property type="entry name" value="Hepadnavirus_pol/RT"/>
</dbReference>
<reference evidence="4" key="1">
    <citation type="submission" date="2022-10" db="EMBL/GenBank/DDBJ databases">
        <authorList>
            <person name="Chen Y."/>
            <person name="Dougan E. K."/>
            <person name="Chan C."/>
            <person name="Rhodes N."/>
            <person name="Thang M."/>
        </authorList>
    </citation>
    <scope>NUCLEOTIDE SEQUENCE</scope>
</reference>
<proteinExistence type="predicted"/>
<keyword evidence="5" id="KW-0695">RNA-directed DNA polymerase</keyword>
<gene>
    <name evidence="4" type="ORF">C1SCF055_LOCUS11791</name>
</gene>
<comment type="caution">
    <text evidence="4">The sequence shown here is derived from an EMBL/GenBank/DDBJ whole genome shotgun (WGS) entry which is preliminary data.</text>
</comment>